<dbReference type="NCBIfam" id="TIGR01260">
    <property type="entry name" value="ATP_synt_c"/>
    <property type="match status" value="1"/>
</dbReference>
<evidence type="ECO:0000256" key="7">
    <source>
        <dbReference type="ARBA" id="ARBA00022989"/>
    </source>
</evidence>
<evidence type="ECO:0000256" key="3">
    <source>
        <dbReference type="ARBA" id="ARBA00022448"/>
    </source>
</evidence>
<feature type="site" description="Reversibly protonated during proton transport" evidence="13">
    <location>
        <position position="84"/>
    </location>
</feature>
<dbReference type="EMBL" id="JFDO01000004">
    <property type="protein sequence ID" value="KEZ20671.1"/>
    <property type="molecule type" value="Genomic_DNA"/>
</dbReference>
<feature type="transmembrane region" description="Helical" evidence="13">
    <location>
        <begin position="74"/>
        <end position="100"/>
    </location>
</feature>
<dbReference type="InterPro" id="IPR000454">
    <property type="entry name" value="ATP_synth_F0_csu"/>
</dbReference>
<keyword evidence="6 13" id="KW-0375">Hydrogen ion transport</keyword>
<dbReference type="Proteomes" id="UP000028533">
    <property type="component" value="Unassembled WGS sequence"/>
</dbReference>
<dbReference type="GO" id="GO:0046933">
    <property type="term" value="F:proton-transporting ATP synthase activity, rotational mechanism"/>
    <property type="evidence" value="ECO:0007669"/>
    <property type="project" value="UniProtKB-UniRule"/>
</dbReference>
<comment type="function">
    <text evidence="12 13">F(1)F(0) ATP synthase produces ATP from ADP in the presence of a proton or sodium gradient. F-type ATPases consist of two structural domains, F(1) containing the extramembraneous catalytic core and F(0) containing the membrane proton channel, linked together by a central stalk and a peripheral stalk. During catalysis, ATP synthesis in the catalytic domain of F(1) is coupled via a rotary mechanism of the central stalk subunits to proton translocation.</text>
</comment>
<comment type="caution">
    <text evidence="13">Lacks conserved residue(s) required for the propagation of feature annotation.</text>
</comment>
<proteinExistence type="inferred from homology"/>
<name>A0A084ERS9_MYCCA</name>
<feature type="transmembrane region" description="Helical" evidence="13">
    <location>
        <begin position="6"/>
        <end position="27"/>
    </location>
</feature>
<evidence type="ECO:0000313" key="16">
    <source>
        <dbReference type="Proteomes" id="UP000028533"/>
    </source>
</evidence>
<dbReference type="Pfam" id="PF00137">
    <property type="entry name" value="ATP-synt_C"/>
    <property type="match status" value="1"/>
</dbReference>
<dbReference type="HAMAP" id="MF_01396">
    <property type="entry name" value="ATP_synth_c_bact"/>
    <property type="match status" value="1"/>
</dbReference>
<dbReference type="GO" id="GO:0033177">
    <property type="term" value="C:proton-transporting two-sector ATPase complex, proton-transporting domain"/>
    <property type="evidence" value="ECO:0007669"/>
    <property type="project" value="InterPro"/>
</dbReference>
<accession>A0A084ERS9</accession>
<dbReference type="InterPro" id="IPR038662">
    <property type="entry name" value="ATP_synth_F0_csu_sf"/>
</dbReference>
<evidence type="ECO:0000256" key="1">
    <source>
        <dbReference type="ARBA" id="ARBA00004141"/>
    </source>
</evidence>
<dbReference type="PRINTS" id="PR00124">
    <property type="entry name" value="ATPASEC"/>
</dbReference>
<comment type="caution">
    <text evidence="15">The sequence shown here is derived from an EMBL/GenBank/DDBJ whole genome shotgun (WGS) entry which is preliminary data.</text>
</comment>
<dbReference type="InterPro" id="IPR002379">
    <property type="entry name" value="ATPase_proteolipid_c-like_dom"/>
</dbReference>
<dbReference type="GO" id="GO:0008289">
    <property type="term" value="F:lipid binding"/>
    <property type="evidence" value="ECO:0007669"/>
    <property type="project" value="UniProtKB-KW"/>
</dbReference>
<keyword evidence="7 13" id="KW-1133">Transmembrane helix</keyword>
<dbReference type="InterPro" id="IPR020537">
    <property type="entry name" value="ATP_synth_F0_csu_DDCD_BS"/>
</dbReference>
<evidence type="ECO:0000256" key="4">
    <source>
        <dbReference type="ARBA" id="ARBA00022547"/>
    </source>
</evidence>
<keyword evidence="8 13" id="KW-0406">Ion transport</keyword>
<keyword evidence="3 13" id="KW-0813">Transport</keyword>
<organism evidence="15 16">
    <name type="scientific">Mycoplasma capricolum subsp. capricolum 14232</name>
    <dbReference type="NCBI Taxonomy" id="1188238"/>
    <lineage>
        <taxon>Bacteria</taxon>
        <taxon>Bacillati</taxon>
        <taxon>Mycoplasmatota</taxon>
        <taxon>Mollicutes</taxon>
        <taxon>Mycoplasmataceae</taxon>
        <taxon>Mycoplasma</taxon>
    </lineage>
</organism>
<evidence type="ECO:0000256" key="12">
    <source>
        <dbReference type="ARBA" id="ARBA00025198"/>
    </source>
</evidence>
<gene>
    <name evidence="13 15" type="primary">atpE</name>
    <name evidence="15" type="ORF">MCAPa_2510</name>
</gene>
<evidence type="ECO:0000256" key="11">
    <source>
        <dbReference type="ARBA" id="ARBA00023310"/>
    </source>
</evidence>
<dbReference type="PROSITE" id="PS00605">
    <property type="entry name" value="ATPASE_C"/>
    <property type="match status" value="1"/>
</dbReference>
<dbReference type="GO" id="GO:0045259">
    <property type="term" value="C:proton-transporting ATP synthase complex"/>
    <property type="evidence" value="ECO:0007669"/>
    <property type="project" value="UniProtKB-KW"/>
</dbReference>
<keyword evidence="13" id="KW-1003">Cell membrane</keyword>
<dbReference type="Gene3D" id="1.20.20.10">
    <property type="entry name" value="F1F0 ATP synthase subunit C"/>
    <property type="match status" value="1"/>
</dbReference>
<keyword evidence="5 13" id="KW-0812">Transmembrane</keyword>
<evidence type="ECO:0000256" key="6">
    <source>
        <dbReference type="ARBA" id="ARBA00022781"/>
    </source>
</evidence>
<comment type="function">
    <text evidence="13">Key component of the F(0) channel; it plays a direct role in translocation across the membrane. A homomeric c-ring of between 10-14 subunits forms the central stalk rotor element with the F(1) delta and epsilon subunits.</text>
</comment>
<feature type="transmembrane region" description="Helical" evidence="13">
    <location>
        <begin position="34"/>
        <end position="54"/>
    </location>
</feature>
<evidence type="ECO:0000256" key="10">
    <source>
        <dbReference type="ARBA" id="ARBA00023136"/>
    </source>
</evidence>
<comment type="similarity">
    <text evidence="2 13">Belongs to the ATPase C chain family.</text>
</comment>
<dbReference type="SUPFAM" id="SSF81333">
    <property type="entry name" value="F1F0 ATP synthase subunit C"/>
    <property type="match status" value="1"/>
</dbReference>
<dbReference type="InterPro" id="IPR035921">
    <property type="entry name" value="F/V-ATP_Csub_sf"/>
</dbReference>
<feature type="domain" description="V-ATPase proteolipid subunit C-like" evidence="14">
    <location>
        <begin position="35"/>
        <end position="97"/>
    </location>
</feature>
<dbReference type="InterPro" id="IPR005953">
    <property type="entry name" value="ATP_synth_csu_bac/chlpt"/>
</dbReference>
<evidence type="ECO:0000259" key="14">
    <source>
        <dbReference type="Pfam" id="PF00137"/>
    </source>
</evidence>
<evidence type="ECO:0000313" key="15">
    <source>
        <dbReference type="EMBL" id="KEZ20671.1"/>
    </source>
</evidence>
<keyword evidence="9 13" id="KW-0446">Lipid-binding</keyword>
<keyword evidence="10 13" id="KW-0472">Membrane</keyword>
<evidence type="ECO:0000256" key="13">
    <source>
        <dbReference type="HAMAP-Rule" id="MF_01396"/>
    </source>
</evidence>
<dbReference type="RefSeq" id="WP_013447445.1">
    <property type="nucleotide sequence ID" value="NZ_JFDO01000004.1"/>
</dbReference>
<reference evidence="15 16" key="1">
    <citation type="submission" date="2014-02" db="EMBL/GenBank/DDBJ databases">
        <title>Genome sequence of Mycoplasma capricolum subsp. capricolum strain 14232.</title>
        <authorList>
            <person name="Sirand-Pugnet P."/>
            <person name="Breton M."/>
            <person name="Dordet-Frisoni E."/>
            <person name="Baranowski E."/>
            <person name="Barre A."/>
            <person name="Couture C."/>
            <person name="Dupuy V."/>
            <person name="Gaurivaud P."/>
            <person name="Jacob D."/>
            <person name="Lemaitre C."/>
            <person name="Manso-Silvan L."/>
            <person name="Nikolski M."/>
            <person name="Nouvel L.-X."/>
            <person name="Poumarat F."/>
            <person name="Tardy F."/>
            <person name="Thebault P."/>
            <person name="Theil S."/>
            <person name="Citti C."/>
            <person name="Thiaucourt F."/>
            <person name="Blanchard A."/>
        </authorList>
    </citation>
    <scope>NUCLEOTIDE SEQUENCE [LARGE SCALE GENOMIC DNA]</scope>
    <source>
        <strain evidence="15 16">14232</strain>
    </source>
</reference>
<protein>
    <recommendedName>
        <fullName evidence="13">ATP synthase subunit c</fullName>
    </recommendedName>
    <alternativeName>
        <fullName evidence="13">ATP synthase F(0) sector subunit c</fullName>
    </alternativeName>
    <alternativeName>
        <fullName evidence="13">F-type ATPase subunit c</fullName>
        <shortName evidence="13">F-ATPase subunit c</shortName>
    </alternativeName>
    <alternativeName>
        <fullName evidence="13">Lipid-binding protein</fullName>
    </alternativeName>
</protein>
<evidence type="ECO:0000256" key="5">
    <source>
        <dbReference type="ARBA" id="ARBA00022692"/>
    </source>
</evidence>
<dbReference type="GO" id="GO:0005886">
    <property type="term" value="C:plasma membrane"/>
    <property type="evidence" value="ECO:0007669"/>
    <property type="project" value="UniProtKB-SubCell"/>
</dbReference>
<keyword evidence="4 13" id="KW-0138">CF(0)</keyword>
<comment type="subcellular location">
    <subcellularLocation>
        <location evidence="13">Cell membrane</location>
        <topology evidence="13">Multi-pass membrane protein</topology>
    </subcellularLocation>
    <subcellularLocation>
        <location evidence="1">Membrane</location>
        <topology evidence="1">Multi-pass membrane protein</topology>
    </subcellularLocation>
</comment>
<keyword evidence="11 13" id="KW-0066">ATP synthesis</keyword>
<dbReference type="CDD" id="cd18184">
    <property type="entry name" value="ATP-synt_Fo_c_NaATPase"/>
    <property type="match status" value="1"/>
</dbReference>
<evidence type="ECO:0000256" key="9">
    <source>
        <dbReference type="ARBA" id="ARBA00023121"/>
    </source>
</evidence>
<evidence type="ECO:0000256" key="2">
    <source>
        <dbReference type="ARBA" id="ARBA00006704"/>
    </source>
</evidence>
<evidence type="ECO:0000256" key="8">
    <source>
        <dbReference type="ARBA" id="ARBA00023065"/>
    </source>
</evidence>
<sequence>MLHTAFISNILANYLGAMSVILPNILAVTGDIKYIGAGLASVGILGTGVGQGLIGQGACLAIGRNPEMASKVTSTMIVSAGISESGAIYSLVIAILLIFVV</sequence>
<dbReference type="AlphaFoldDB" id="A0A084ERS9"/>